<proteinExistence type="predicted"/>
<name>A0A4R5FDF0_9FLAO</name>
<dbReference type="Proteomes" id="UP000294814">
    <property type="component" value="Unassembled WGS sequence"/>
</dbReference>
<comment type="caution">
    <text evidence="1">The sequence shown here is derived from an EMBL/GenBank/DDBJ whole genome shotgun (WGS) entry which is preliminary data.</text>
</comment>
<accession>A0A4R5FDF0</accession>
<evidence type="ECO:0000313" key="1">
    <source>
        <dbReference type="EMBL" id="TDE46980.1"/>
    </source>
</evidence>
<organism evidence="1 2">
    <name type="scientific">Flavobacterium rhamnosiphilum</name>
    <dbReference type="NCBI Taxonomy" id="2541724"/>
    <lineage>
        <taxon>Bacteria</taxon>
        <taxon>Pseudomonadati</taxon>
        <taxon>Bacteroidota</taxon>
        <taxon>Flavobacteriia</taxon>
        <taxon>Flavobacteriales</taxon>
        <taxon>Flavobacteriaceae</taxon>
        <taxon>Flavobacterium</taxon>
    </lineage>
</organism>
<dbReference type="InterPro" id="IPR011990">
    <property type="entry name" value="TPR-like_helical_dom_sf"/>
</dbReference>
<evidence type="ECO:0000313" key="2">
    <source>
        <dbReference type="Proteomes" id="UP000294814"/>
    </source>
</evidence>
<dbReference type="AlphaFoldDB" id="A0A4R5FDF0"/>
<dbReference type="EMBL" id="SMLG01000001">
    <property type="protein sequence ID" value="TDE46980.1"/>
    <property type="molecule type" value="Genomic_DNA"/>
</dbReference>
<dbReference type="Gene3D" id="1.25.40.10">
    <property type="entry name" value="Tetratricopeptide repeat domain"/>
    <property type="match status" value="1"/>
</dbReference>
<dbReference type="SUPFAM" id="SSF48452">
    <property type="entry name" value="TPR-like"/>
    <property type="match status" value="1"/>
</dbReference>
<dbReference type="RefSeq" id="WP_131914917.1">
    <property type="nucleotide sequence ID" value="NZ_SMLG01000001.1"/>
</dbReference>
<reference evidence="1 2" key="1">
    <citation type="submission" date="2019-03" db="EMBL/GenBank/DDBJ databases">
        <title>Novel species of Flavobacterium.</title>
        <authorList>
            <person name="Liu Q."/>
            <person name="Xin Y.-H."/>
        </authorList>
    </citation>
    <scope>NUCLEOTIDE SEQUENCE [LARGE SCALE GENOMIC DNA]</scope>
    <source>
        <strain evidence="1 2">LB3P52</strain>
    </source>
</reference>
<sequence>MKTISLYSDSEFSKNDFELTKDDYLHNSILRLKIKDYSGAIKDCTNAIKLDDKCLSAYLTRFIIRMELKEYSFATDDFLEAVSLEEKKSELKTSTECYETMFDIFIQLSKDERNKLKDEFRKRSSNKEKSKELLSNSFLKIVR</sequence>
<protein>
    <submittedName>
        <fullName evidence="1">Uncharacterized protein</fullName>
    </submittedName>
</protein>
<gene>
    <name evidence="1" type="ORF">E0I26_02520</name>
</gene>
<keyword evidence="2" id="KW-1185">Reference proteome</keyword>
<dbReference type="OrthoDB" id="1290858at2"/>